<dbReference type="AlphaFoldDB" id="A0A1J4JH59"/>
<comment type="function">
    <text evidence="6">Choline transporter.</text>
</comment>
<evidence type="ECO:0000256" key="3">
    <source>
        <dbReference type="ARBA" id="ARBA00022692"/>
    </source>
</evidence>
<evidence type="ECO:0000256" key="6">
    <source>
        <dbReference type="RuleBase" id="RU368066"/>
    </source>
</evidence>
<evidence type="ECO:0000256" key="4">
    <source>
        <dbReference type="ARBA" id="ARBA00022989"/>
    </source>
</evidence>
<proteinExistence type="inferred from homology"/>
<protein>
    <recommendedName>
        <fullName evidence="6">Choline transporter-like protein</fullName>
    </recommendedName>
</protein>
<feature type="transmembrane region" description="Helical" evidence="6">
    <location>
        <begin position="354"/>
        <end position="372"/>
    </location>
</feature>
<dbReference type="OrthoDB" id="44736at2759"/>
<evidence type="ECO:0000256" key="7">
    <source>
        <dbReference type="SAM" id="MobiDB-lite"/>
    </source>
</evidence>
<feature type="transmembrane region" description="Helical" evidence="6">
    <location>
        <begin position="384"/>
        <end position="404"/>
    </location>
</feature>
<dbReference type="GO" id="GO:0022857">
    <property type="term" value="F:transmembrane transporter activity"/>
    <property type="evidence" value="ECO:0007669"/>
    <property type="project" value="UniProtKB-UniRule"/>
</dbReference>
<keyword evidence="9" id="KW-1185">Reference proteome</keyword>
<dbReference type="GO" id="GO:0005886">
    <property type="term" value="C:plasma membrane"/>
    <property type="evidence" value="ECO:0007669"/>
    <property type="project" value="UniProtKB-SubCell"/>
</dbReference>
<feature type="transmembrane region" description="Helical" evidence="6">
    <location>
        <begin position="484"/>
        <end position="504"/>
    </location>
</feature>
<keyword evidence="4 6" id="KW-1133">Transmembrane helix</keyword>
<dbReference type="VEuPathDB" id="TrichDB:TRFO_36137"/>
<evidence type="ECO:0000256" key="1">
    <source>
        <dbReference type="ARBA" id="ARBA00004141"/>
    </source>
</evidence>
<dbReference type="InterPro" id="IPR007603">
    <property type="entry name" value="Choline_transptr-like"/>
</dbReference>
<feature type="transmembrane region" description="Helical" evidence="6">
    <location>
        <begin position="460"/>
        <end position="478"/>
    </location>
</feature>
<dbReference type="PANTHER" id="PTHR12385">
    <property type="entry name" value="CHOLINE TRANSPORTER-LIKE (SLC FAMILY 44)"/>
    <property type="match status" value="1"/>
</dbReference>
<feature type="transmembrane region" description="Helical" evidence="6">
    <location>
        <begin position="167"/>
        <end position="185"/>
    </location>
</feature>
<gene>
    <name evidence="8" type="ORF">TRFO_36137</name>
</gene>
<sequence>MTYQNNPQFNANDFPSVSPTAVPNDQAQPSTFNADLRERGETHAVESAPQPYQQYQQNGGVAYTPSYEYDPYNIHYQNVSVDQWQSIPSEQTDYSQYWETPECFLPQNFAKNTKKEHKCNDIVMAIVFLCVVVLTIALFAWTWSKVPKSDDSPDSSSGTISSVDQKLMWKCIGTGLGVALLFNVLHDCYCFFAPIYYIKIGLWVGLIMSVIAVIVPLYYKIWLSVIFPIISLIFSICFYCMCKPYIKLSASIMKMVCKILCRYPSVFLVVLLQCVLEVVISLCFSLFIYAVAATDTSAVLYVYIVFAYFWITITLSYVIYMTISGVASSWYFLNNTEFMPSFPVLMSLKRASTTSLGSAAFAGLLVAIIELLKVFVDHDLGLDGIFGTIINILRCIVMCILRCLECCINFINRYALIYCATFGVPYREGCRRFTELRCNRFCDVIMSGCIISKVTDYNMLVFSIGACLTSYGLGYGFIKGDSVMAGALAAAFGFVFAFALFEILRQPFIVMSDTLLVCFVEAPENLKSSANELYEILKGYYGEHIGEKIK</sequence>
<comment type="subcellular location">
    <subcellularLocation>
        <location evidence="6">Cell membrane</location>
        <topology evidence="6">Multi-pass membrane protein</topology>
    </subcellularLocation>
    <subcellularLocation>
        <location evidence="1">Membrane</location>
        <topology evidence="1">Multi-pass membrane protein</topology>
    </subcellularLocation>
</comment>
<dbReference type="Proteomes" id="UP000179807">
    <property type="component" value="Unassembled WGS sequence"/>
</dbReference>
<keyword evidence="5 6" id="KW-0472">Membrane</keyword>
<feature type="transmembrane region" description="Helical" evidence="6">
    <location>
        <begin position="225"/>
        <end position="246"/>
    </location>
</feature>
<evidence type="ECO:0000256" key="5">
    <source>
        <dbReference type="ARBA" id="ARBA00023136"/>
    </source>
</evidence>
<feature type="transmembrane region" description="Helical" evidence="6">
    <location>
        <begin position="122"/>
        <end position="143"/>
    </location>
</feature>
<comment type="caution">
    <text evidence="8">The sequence shown here is derived from an EMBL/GenBank/DDBJ whole genome shotgun (WGS) entry which is preliminary data.</text>
</comment>
<accession>A0A1J4JH59</accession>
<evidence type="ECO:0000313" key="8">
    <source>
        <dbReference type="EMBL" id="OHS97599.1"/>
    </source>
</evidence>
<dbReference type="RefSeq" id="XP_068350736.1">
    <property type="nucleotide sequence ID" value="XM_068510653.1"/>
</dbReference>
<comment type="similarity">
    <text evidence="2 6">Belongs to the CTL (choline transporter-like) family.</text>
</comment>
<dbReference type="PANTHER" id="PTHR12385:SF4">
    <property type="entry name" value="PROTEIN PNS1"/>
    <property type="match status" value="1"/>
</dbReference>
<evidence type="ECO:0000313" key="9">
    <source>
        <dbReference type="Proteomes" id="UP000179807"/>
    </source>
</evidence>
<evidence type="ECO:0000256" key="2">
    <source>
        <dbReference type="ARBA" id="ARBA00007168"/>
    </source>
</evidence>
<feature type="transmembrane region" description="Helical" evidence="6">
    <location>
        <begin position="300"/>
        <end position="333"/>
    </location>
</feature>
<feature type="transmembrane region" description="Helical" evidence="6">
    <location>
        <begin position="266"/>
        <end position="288"/>
    </location>
</feature>
<organism evidence="8 9">
    <name type="scientific">Tritrichomonas foetus</name>
    <dbReference type="NCBI Taxonomy" id="1144522"/>
    <lineage>
        <taxon>Eukaryota</taxon>
        <taxon>Metamonada</taxon>
        <taxon>Parabasalia</taxon>
        <taxon>Tritrichomonadida</taxon>
        <taxon>Tritrichomonadidae</taxon>
        <taxon>Tritrichomonas</taxon>
    </lineage>
</organism>
<dbReference type="Pfam" id="PF04515">
    <property type="entry name" value="Choline_transpo"/>
    <property type="match status" value="1"/>
</dbReference>
<feature type="region of interest" description="Disordered" evidence="7">
    <location>
        <begin position="1"/>
        <end position="30"/>
    </location>
</feature>
<dbReference type="GeneID" id="94845357"/>
<keyword evidence="3 6" id="KW-0812">Transmembrane</keyword>
<feature type="transmembrane region" description="Helical" evidence="6">
    <location>
        <begin position="197"/>
        <end position="219"/>
    </location>
</feature>
<dbReference type="EMBL" id="MLAK01001105">
    <property type="protein sequence ID" value="OHS97599.1"/>
    <property type="molecule type" value="Genomic_DNA"/>
</dbReference>
<name>A0A1J4JH59_9EUKA</name>
<reference evidence="8" key="1">
    <citation type="submission" date="2016-10" db="EMBL/GenBank/DDBJ databases">
        <authorList>
            <person name="Benchimol M."/>
            <person name="Almeida L.G."/>
            <person name="Vasconcelos A.T."/>
            <person name="Perreira-Neves A."/>
            <person name="Rosa I.A."/>
            <person name="Tasca T."/>
            <person name="Bogo M.R."/>
            <person name="de Souza W."/>
        </authorList>
    </citation>
    <scope>NUCLEOTIDE SEQUENCE [LARGE SCALE GENOMIC DNA]</scope>
    <source>
        <strain evidence="8">K</strain>
    </source>
</reference>